<feature type="non-terminal residue" evidence="7">
    <location>
        <position position="171"/>
    </location>
</feature>
<keyword evidence="1 4" id="KW-0479">Metal-binding</keyword>
<keyword evidence="2 4" id="KW-0863">Zinc-finger</keyword>
<organism evidence="7">
    <name type="scientific">Alectorobius mimon</name>
    <dbReference type="NCBI Taxonomy" id="360319"/>
    <lineage>
        <taxon>Eukaryota</taxon>
        <taxon>Metazoa</taxon>
        <taxon>Ecdysozoa</taxon>
        <taxon>Arthropoda</taxon>
        <taxon>Chelicerata</taxon>
        <taxon>Arachnida</taxon>
        <taxon>Acari</taxon>
        <taxon>Parasitiformes</taxon>
        <taxon>Ixodida</taxon>
        <taxon>Ixodoidea</taxon>
        <taxon>Argasidae</taxon>
        <taxon>Ornithodorinae</taxon>
        <taxon>Alectorobius</taxon>
    </lineage>
</organism>
<feature type="coiled-coil region" evidence="5">
    <location>
        <begin position="80"/>
        <end position="114"/>
    </location>
</feature>
<evidence type="ECO:0000256" key="4">
    <source>
        <dbReference type="PROSITE-ProRule" id="PRU00207"/>
    </source>
</evidence>
<reference evidence="7" key="1">
    <citation type="submission" date="2016-03" db="EMBL/GenBank/DDBJ databases">
        <title>Gut transcriptome analysis on engorged females of Ornithodoros mimon (Acari: Argasidae) and phylogenetic inferences of soft ticks.</title>
        <authorList>
            <person name="Landulfo G.A."/>
            <person name="Giovanni D."/>
            <person name="Carvalho E."/>
            <person name="Junqueira-de-Azevedo I."/>
            <person name="Patane J."/>
            <person name="Mendoca R."/>
            <person name="Barros-Battesti D."/>
        </authorList>
    </citation>
    <scope>NUCLEOTIDE SEQUENCE</scope>
    <source>
        <strain evidence="7">Females</strain>
        <tissue evidence="7">Gut</tissue>
    </source>
</reference>
<evidence type="ECO:0000256" key="3">
    <source>
        <dbReference type="ARBA" id="ARBA00022833"/>
    </source>
</evidence>
<accession>A0A147B6Q8</accession>
<name>A0A147B6Q8_9ACAR</name>
<evidence type="ECO:0000259" key="6">
    <source>
        <dbReference type="PROSITE" id="PS50145"/>
    </source>
</evidence>
<dbReference type="EMBL" id="GEIB01001997">
    <property type="protein sequence ID" value="JAR86454.1"/>
    <property type="molecule type" value="Transcribed_RNA"/>
</dbReference>
<keyword evidence="3 4" id="KW-0862">Zinc</keyword>
<feature type="domain" description="TRAF-type" evidence="6">
    <location>
        <begin position="12"/>
        <end position="58"/>
    </location>
</feature>
<evidence type="ECO:0000256" key="5">
    <source>
        <dbReference type="SAM" id="Coils"/>
    </source>
</evidence>
<proteinExistence type="predicted"/>
<evidence type="ECO:0000313" key="7">
    <source>
        <dbReference type="EMBL" id="JAR86454.1"/>
    </source>
</evidence>
<keyword evidence="7" id="KW-0675">Receptor</keyword>
<dbReference type="Pfam" id="PF02176">
    <property type="entry name" value="zf-TRAF"/>
    <property type="match status" value="1"/>
</dbReference>
<dbReference type="Gene3D" id="3.30.40.10">
    <property type="entry name" value="Zinc/RING finger domain, C3HC4 (zinc finger)"/>
    <property type="match status" value="1"/>
</dbReference>
<keyword evidence="5" id="KW-0175">Coiled coil</keyword>
<feature type="zinc finger region" description="TRAF-type" evidence="4">
    <location>
        <begin position="12"/>
        <end position="58"/>
    </location>
</feature>
<protein>
    <submittedName>
        <fullName evidence="7">Tnf receptor associated</fullName>
    </submittedName>
</protein>
<dbReference type="InterPro" id="IPR001293">
    <property type="entry name" value="Znf_TRAF"/>
</dbReference>
<evidence type="ECO:0000256" key="1">
    <source>
        <dbReference type="ARBA" id="ARBA00022723"/>
    </source>
</evidence>
<evidence type="ECO:0000256" key="2">
    <source>
        <dbReference type="ARBA" id="ARBA00022771"/>
    </source>
</evidence>
<dbReference type="SUPFAM" id="SSF49599">
    <property type="entry name" value="TRAF domain-like"/>
    <property type="match status" value="1"/>
</dbReference>
<feature type="non-terminal residue" evidence="7">
    <location>
        <position position="1"/>
    </location>
</feature>
<dbReference type="InterPro" id="IPR013083">
    <property type="entry name" value="Znf_RING/FYVE/PHD"/>
</dbReference>
<dbReference type="PROSITE" id="PS50145">
    <property type="entry name" value="ZF_TRAF"/>
    <property type="match status" value="1"/>
</dbReference>
<dbReference type="GO" id="GO:0008270">
    <property type="term" value="F:zinc ion binding"/>
    <property type="evidence" value="ECO:0007669"/>
    <property type="project" value="UniProtKB-KW"/>
</dbReference>
<dbReference type="AlphaFoldDB" id="A0A147B6Q8"/>
<sequence>CKDSVFQVELEHHESSCPESPVSCPFCQQTNIKLARMPDHAKSCDKTPKACPLKEYGCSFVGLASVMDEHLTVKNHVPCFQQLQKGLEERDTEIARLRDQLDTLTNRFKEFSASTDGALLFDKEIKWVVLVPADGKAYDDYSTATSPMYTHVPSKTSFCFTLKSWDGGLEH</sequence>